<keyword evidence="15" id="KW-0057">Aromatic amino acid biosynthesis</keyword>
<dbReference type="InterPro" id="IPR045186">
    <property type="entry name" value="Indole-3-glycerol_P_synth"/>
</dbReference>
<evidence type="ECO:0000256" key="4">
    <source>
        <dbReference type="ARBA" id="ARBA00004664"/>
    </source>
</evidence>
<feature type="domain" description="Indole-3-glycerol phosphate synthase" evidence="21">
    <location>
        <begin position="322"/>
        <end position="587"/>
    </location>
</feature>
<comment type="pathway">
    <text evidence="6">Amino-acid biosynthesis; L-tryptophan biosynthesis; L-tryptophan from chorismate: step 1/5.</text>
</comment>
<evidence type="ECO:0000256" key="12">
    <source>
        <dbReference type="ARBA" id="ARBA00022793"/>
    </source>
</evidence>
<comment type="function">
    <text evidence="3">Trifunctional enzyme bearing the Gln amidotransferase (GATase) domain of anthranilate synthase, indole-glycerolphosphate synthase, and phosphoribosylanthranilate isomerase activities.</text>
</comment>
<dbReference type="OrthoDB" id="524799at2759"/>
<dbReference type="InterPro" id="IPR006221">
    <property type="entry name" value="TrpG/PapA_dom"/>
</dbReference>
<dbReference type="InterPro" id="IPR013785">
    <property type="entry name" value="Aldolase_TIM"/>
</dbReference>
<gene>
    <name evidence="23" type="ORF">IE81DRAFT_368357</name>
</gene>
<evidence type="ECO:0000256" key="3">
    <source>
        <dbReference type="ARBA" id="ARBA00003272"/>
    </source>
</evidence>
<keyword evidence="16" id="KW-0413">Isomerase</keyword>
<dbReference type="PRINTS" id="PR00097">
    <property type="entry name" value="ANTSNTHASEII"/>
</dbReference>
<dbReference type="Pfam" id="PF00697">
    <property type="entry name" value="PRAI"/>
    <property type="match status" value="1"/>
</dbReference>
<dbReference type="PANTHER" id="PTHR22854:SF2">
    <property type="entry name" value="INDOLE-3-GLYCEROL-PHOSPHATE SYNTHASE"/>
    <property type="match status" value="1"/>
</dbReference>
<evidence type="ECO:0000256" key="15">
    <source>
        <dbReference type="ARBA" id="ARBA00023141"/>
    </source>
</evidence>
<dbReference type="AlphaFoldDB" id="A0A316VTJ1"/>
<dbReference type="InterPro" id="IPR001468">
    <property type="entry name" value="Indole-3-GlycerolPSynthase_CS"/>
</dbReference>
<evidence type="ECO:0000256" key="17">
    <source>
        <dbReference type="ARBA" id="ARBA00023239"/>
    </source>
</evidence>
<keyword evidence="18" id="KW-0511">Multifunctional enzyme</keyword>
<dbReference type="UniPathway" id="UPA00035">
    <property type="reaction ID" value="UER00040"/>
</dbReference>
<name>A0A316VTJ1_9BASI</name>
<evidence type="ECO:0000256" key="2">
    <source>
        <dbReference type="ARBA" id="ARBA00001633"/>
    </source>
</evidence>
<dbReference type="Gene3D" id="3.40.50.880">
    <property type="match status" value="1"/>
</dbReference>
<keyword evidence="17" id="KW-0456">Lyase</keyword>
<dbReference type="PROSITE" id="PS00614">
    <property type="entry name" value="IGPS"/>
    <property type="match status" value="1"/>
</dbReference>
<feature type="domain" description="N-(5'phosphoribosyl) anthranilate isomerase (PRAI)" evidence="22">
    <location>
        <begin position="705"/>
        <end position="917"/>
    </location>
</feature>
<evidence type="ECO:0000313" key="24">
    <source>
        <dbReference type="Proteomes" id="UP000245783"/>
    </source>
</evidence>
<dbReference type="PANTHER" id="PTHR22854">
    <property type="entry name" value="TRYPTOPHAN BIOSYNTHESIS PROTEIN"/>
    <property type="match status" value="1"/>
</dbReference>
<dbReference type="Pfam" id="PF00218">
    <property type="entry name" value="IGPS"/>
    <property type="match status" value="1"/>
</dbReference>
<evidence type="ECO:0000256" key="18">
    <source>
        <dbReference type="ARBA" id="ARBA00023268"/>
    </source>
</evidence>
<evidence type="ECO:0000256" key="1">
    <source>
        <dbReference type="ARBA" id="ARBA00001164"/>
    </source>
</evidence>
<dbReference type="InterPro" id="IPR011060">
    <property type="entry name" value="RibuloseP-bd_barrel"/>
</dbReference>
<dbReference type="InterPro" id="IPR029062">
    <property type="entry name" value="Class_I_gatase-like"/>
</dbReference>
<comment type="catalytic activity">
    <reaction evidence="19">
        <text>chorismate + L-glutamine = anthranilate + pyruvate + L-glutamate + H(+)</text>
        <dbReference type="Rhea" id="RHEA:21732"/>
        <dbReference type="ChEBI" id="CHEBI:15361"/>
        <dbReference type="ChEBI" id="CHEBI:15378"/>
        <dbReference type="ChEBI" id="CHEBI:16567"/>
        <dbReference type="ChEBI" id="CHEBI:29748"/>
        <dbReference type="ChEBI" id="CHEBI:29985"/>
        <dbReference type="ChEBI" id="CHEBI:58359"/>
        <dbReference type="EC" id="4.1.3.27"/>
    </reaction>
</comment>
<evidence type="ECO:0000256" key="11">
    <source>
        <dbReference type="ARBA" id="ARBA00022605"/>
    </source>
</evidence>
<organism evidence="23 24">
    <name type="scientific">Ceraceosorus guamensis</name>
    <dbReference type="NCBI Taxonomy" id="1522189"/>
    <lineage>
        <taxon>Eukaryota</taxon>
        <taxon>Fungi</taxon>
        <taxon>Dikarya</taxon>
        <taxon>Basidiomycota</taxon>
        <taxon>Ustilaginomycotina</taxon>
        <taxon>Exobasidiomycetes</taxon>
        <taxon>Ceraceosorales</taxon>
        <taxon>Ceraceosoraceae</taxon>
        <taxon>Ceraceosorus</taxon>
    </lineage>
</organism>
<dbReference type="SUPFAM" id="SSF51366">
    <property type="entry name" value="Ribulose-phoshate binding barrel"/>
    <property type="match status" value="2"/>
</dbReference>
<dbReference type="GO" id="GO:0004640">
    <property type="term" value="F:phosphoribosylanthranilate isomerase activity"/>
    <property type="evidence" value="ECO:0007669"/>
    <property type="project" value="UniProtKB-EC"/>
</dbReference>
<evidence type="ECO:0000256" key="8">
    <source>
        <dbReference type="ARBA" id="ARBA00012362"/>
    </source>
</evidence>
<evidence type="ECO:0000313" key="23">
    <source>
        <dbReference type="EMBL" id="PWN40358.1"/>
    </source>
</evidence>
<dbReference type="Pfam" id="PF00117">
    <property type="entry name" value="GATase"/>
    <property type="match status" value="1"/>
</dbReference>
<dbReference type="InterPro" id="IPR017926">
    <property type="entry name" value="GATASE"/>
</dbReference>
<comment type="pathway">
    <text evidence="5">Amino-acid biosynthesis; L-tryptophan biosynthesis; L-tryptophan from chorismate: step 4/5.</text>
</comment>
<evidence type="ECO:0000259" key="21">
    <source>
        <dbReference type="Pfam" id="PF00218"/>
    </source>
</evidence>
<dbReference type="EMBL" id="KZ819420">
    <property type="protein sequence ID" value="PWN40358.1"/>
    <property type="molecule type" value="Genomic_DNA"/>
</dbReference>
<feature type="domain" description="Glutamine amidotransferase" evidence="20">
    <location>
        <begin position="49"/>
        <end position="233"/>
    </location>
</feature>
<dbReference type="FunCoup" id="A0A316VTJ1">
    <property type="interactions" value="87"/>
</dbReference>
<dbReference type="CDD" id="cd01743">
    <property type="entry name" value="GATase1_Anthranilate_Synthase"/>
    <property type="match status" value="1"/>
</dbReference>
<dbReference type="RefSeq" id="XP_025367518.1">
    <property type="nucleotide sequence ID" value="XM_025517140.1"/>
</dbReference>
<dbReference type="GO" id="GO:0000162">
    <property type="term" value="P:L-tryptophan biosynthetic process"/>
    <property type="evidence" value="ECO:0007669"/>
    <property type="project" value="UniProtKB-UniPathway"/>
</dbReference>
<dbReference type="CDD" id="cd00331">
    <property type="entry name" value="IGPS"/>
    <property type="match status" value="1"/>
</dbReference>
<keyword evidence="14" id="KW-0315">Glutamine amidotransferase</keyword>
<evidence type="ECO:0000256" key="13">
    <source>
        <dbReference type="ARBA" id="ARBA00022822"/>
    </source>
</evidence>
<dbReference type="FunFam" id="3.40.50.880:FF:000031">
    <property type="entry name" value="Multifunctional tryptophan biosynthesis protein"/>
    <property type="match status" value="1"/>
</dbReference>
<reference evidence="23 24" key="1">
    <citation type="journal article" date="2018" name="Mol. Biol. Evol.">
        <title>Broad Genomic Sampling Reveals a Smut Pathogenic Ancestry of the Fungal Clade Ustilaginomycotina.</title>
        <authorList>
            <person name="Kijpornyongpan T."/>
            <person name="Mondo S.J."/>
            <person name="Barry K."/>
            <person name="Sandor L."/>
            <person name="Lee J."/>
            <person name="Lipzen A."/>
            <person name="Pangilinan J."/>
            <person name="LaButti K."/>
            <person name="Hainaut M."/>
            <person name="Henrissat B."/>
            <person name="Grigoriev I.V."/>
            <person name="Spatafora J.W."/>
            <person name="Aime M.C."/>
        </authorList>
    </citation>
    <scope>NUCLEOTIDE SEQUENCE [LARGE SCALE GENOMIC DNA]</scope>
    <source>
        <strain evidence="23 24">MCA 4658</strain>
    </source>
</reference>
<dbReference type="FunFam" id="3.20.20.70:FF:000136">
    <property type="entry name" value="Multifunctional tryptophan biosynthesis protein"/>
    <property type="match status" value="1"/>
</dbReference>
<dbReference type="HAMAP" id="MF_00135">
    <property type="entry name" value="PRAI"/>
    <property type="match status" value="1"/>
</dbReference>
<keyword evidence="12" id="KW-0210">Decarboxylase</keyword>
<dbReference type="Gene3D" id="3.20.20.70">
    <property type="entry name" value="Aldolase class I"/>
    <property type="match status" value="2"/>
</dbReference>
<evidence type="ECO:0000256" key="6">
    <source>
        <dbReference type="ARBA" id="ARBA00004873"/>
    </source>
</evidence>
<comment type="catalytic activity">
    <reaction evidence="1">
        <text>N-(5-phospho-beta-D-ribosyl)anthranilate = 1-(2-carboxyphenylamino)-1-deoxy-D-ribulose 5-phosphate</text>
        <dbReference type="Rhea" id="RHEA:21540"/>
        <dbReference type="ChEBI" id="CHEBI:18277"/>
        <dbReference type="ChEBI" id="CHEBI:58613"/>
        <dbReference type="EC" id="5.3.1.24"/>
    </reaction>
</comment>
<comment type="catalytic activity">
    <reaction evidence="2">
        <text>1-(2-carboxyphenylamino)-1-deoxy-D-ribulose 5-phosphate + H(+) = (1S,2R)-1-C-(indol-3-yl)glycerol 3-phosphate + CO2 + H2O</text>
        <dbReference type="Rhea" id="RHEA:23476"/>
        <dbReference type="ChEBI" id="CHEBI:15377"/>
        <dbReference type="ChEBI" id="CHEBI:15378"/>
        <dbReference type="ChEBI" id="CHEBI:16526"/>
        <dbReference type="ChEBI" id="CHEBI:58613"/>
        <dbReference type="ChEBI" id="CHEBI:58866"/>
        <dbReference type="EC" id="4.1.1.48"/>
    </reaction>
</comment>
<dbReference type="GeneID" id="37039010"/>
<protein>
    <recommendedName>
        <fullName evidence="10">Multifunctional tryptophan biosynthesis protein</fullName>
        <ecNumber evidence="8">4.1.1.48</ecNumber>
        <ecNumber evidence="7">4.1.3.27</ecNumber>
        <ecNumber evidence="9">5.3.1.24</ecNumber>
    </recommendedName>
</protein>
<dbReference type="GO" id="GO:0004049">
    <property type="term" value="F:anthranilate synthase activity"/>
    <property type="evidence" value="ECO:0007669"/>
    <property type="project" value="UniProtKB-EC"/>
</dbReference>
<keyword evidence="11" id="KW-0028">Amino-acid biosynthesis</keyword>
<dbReference type="SUPFAM" id="SSF52317">
    <property type="entry name" value="Class I glutamine amidotransferase-like"/>
    <property type="match status" value="1"/>
</dbReference>
<evidence type="ECO:0000256" key="5">
    <source>
        <dbReference type="ARBA" id="ARBA00004696"/>
    </source>
</evidence>
<dbReference type="InterPro" id="IPR001240">
    <property type="entry name" value="PRAI_dom"/>
</dbReference>
<evidence type="ECO:0000259" key="20">
    <source>
        <dbReference type="Pfam" id="PF00117"/>
    </source>
</evidence>
<keyword evidence="24" id="KW-1185">Reference proteome</keyword>
<dbReference type="STRING" id="1522189.A0A316VTJ1"/>
<dbReference type="EC" id="5.3.1.24" evidence="9"/>
<evidence type="ECO:0000256" key="19">
    <source>
        <dbReference type="ARBA" id="ARBA00047683"/>
    </source>
</evidence>
<evidence type="ECO:0000256" key="9">
    <source>
        <dbReference type="ARBA" id="ARBA00012572"/>
    </source>
</evidence>
<evidence type="ECO:0000256" key="7">
    <source>
        <dbReference type="ARBA" id="ARBA00012266"/>
    </source>
</evidence>
<evidence type="ECO:0000256" key="16">
    <source>
        <dbReference type="ARBA" id="ARBA00023235"/>
    </source>
</evidence>
<dbReference type="GO" id="GO:0004425">
    <property type="term" value="F:indole-3-glycerol-phosphate synthase activity"/>
    <property type="evidence" value="ECO:0007669"/>
    <property type="project" value="UniProtKB-EC"/>
</dbReference>
<dbReference type="Proteomes" id="UP000245783">
    <property type="component" value="Unassembled WGS sequence"/>
</dbReference>
<dbReference type="EC" id="4.1.3.27" evidence="7"/>
<dbReference type="PRINTS" id="PR00096">
    <property type="entry name" value="GATASE"/>
</dbReference>
<accession>A0A316VTJ1</accession>
<dbReference type="EC" id="4.1.1.48" evidence="8"/>
<dbReference type="InterPro" id="IPR013798">
    <property type="entry name" value="Indole-3-glycerol_P_synth_dom"/>
</dbReference>
<sequence length="928" mass="95880">MPEYISPGAGAGASASANDAALPSDGLVGADQMQAATQGQSAITLGKTVLIDNYDSFTYNVVEFLSELGADLIVYRNDKVTLEEIEAVQPVNIVISPGPGHPLHDSGISIPLIKHFAGRIPILGVCMGLQCIYSAYTGVVEFAGEILHGKTSAVAHDGRGLYAGLSPAAVVGTRYHSLAAQLTSLPRELVVTSKTESGVVMGIRHTRHTIEAVQYHPESILSRGGKEMFANFLRLRGGAWAENPQAGIDEAAIAQAEATKEPIMAMTQAGAPAPGAAAAATATAASAAAVAAAAANGNRGNPTAQNGSSSNHSANGAVGTILERIHVQRLKDIEAAKQVPGQSPRDLATNIDMHLAPPLIDFVARLTANASRGLPGVMAEMKRASPSKGDIDPHAHAGAQAMAYARGGANVISVLTEPKWFKGTLNDLTLARKSVDGMLDRPAILRKDFIVDIYQVLEARAAGADTLLLIVAMLTDAQLRTLYDASTSLGMEPLVEVNNPEEMLRAIKLGAKLIGVNNRNLHDFNVDMGTTSRLAEKAREAGVVLCALSGITGRGDVEKYLKEGVGAVLVGEALMRATDKRAFIHDLLGLPDSAASTQLASEAPAGPSSGISAFGAGVQNASASASAPLVKICGLQTVDAAVTATLAGADMLGMILAPGTKRTVPLAQASEIINVVRSLRGGQESVRSAVSSLTAKQALSDAQAQAAGSGAVGSDALTAAMTHVAGQDWFEYQADLIRSHPHKPLIAGVFRDQPLSEVVQTATALKLDVVQLHGRVEEVEWSKYLPGVIVIRVFHVGPNDGPGSSSLREANRPGYHHISALDTAGTASSSSGGNGGTGQTFDWAVANRFARSDAATARVPGAKARVQPLILAGGLSAENVAMAAKAVGEGALLALDTSSGVETDGRKDAAKIQAFCKAAKEAFLTSST</sequence>
<dbReference type="NCBIfam" id="TIGR00566">
    <property type="entry name" value="trpG_papA"/>
    <property type="match status" value="1"/>
</dbReference>
<evidence type="ECO:0000256" key="14">
    <source>
        <dbReference type="ARBA" id="ARBA00022962"/>
    </source>
</evidence>
<comment type="pathway">
    <text evidence="4">Amino-acid biosynthesis; L-tryptophan biosynthesis; L-tryptophan from chorismate: step 3/5.</text>
</comment>
<evidence type="ECO:0000256" key="10">
    <source>
        <dbReference type="ARBA" id="ARBA00018819"/>
    </source>
</evidence>
<dbReference type="InParanoid" id="A0A316VTJ1"/>
<evidence type="ECO:0000259" key="22">
    <source>
        <dbReference type="Pfam" id="PF00697"/>
    </source>
</evidence>
<keyword evidence="13" id="KW-0822">Tryptophan biosynthesis</keyword>
<dbReference type="PROSITE" id="PS51273">
    <property type="entry name" value="GATASE_TYPE_1"/>
    <property type="match status" value="1"/>
</dbReference>
<proteinExistence type="inferred from homology"/>
<dbReference type="CDD" id="cd00405">
    <property type="entry name" value="PRAI"/>
    <property type="match status" value="1"/>
</dbReference>